<dbReference type="InterPro" id="IPR014408">
    <property type="entry name" value="dGMP_Pdiesterase_EAL/HD-GYP"/>
</dbReference>
<protein>
    <submittedName>
        <fullName evidence="2">Diguanylate phosphodiesterase</fullName>
    </submittedName>
</protein>
<dbReference type="InterPro" id="IPR052340">
    <property type="entry name" value="RNase_Y/CdgJ"/>
</dbReference>
<dbReference type="PANTHER" id="PTHR33525:SF4">
    <property type="entry name" value="CYCLIC DI-GMP PHOSPHODIESTERASE CDGJ"/>
    <property type="match status" value="1"/>
</dbReference>
<proteinExistence type="predicted"/>
<dbReference type="SMART" id="SM00052">
    <property type="entry name" value="EAL"/>
    <property type="match status" value="1"/>
</dbReference>
<dbReference type="AlphaFoldDB" id="A0A0B5BCY1"/>
<organism evidence="2 3">
    <name type="scientific">Geobacter pickeringii</name>
    <dbReference type="NCBI Taxonomy" id="345632"/>
    <lineage>
        <taxon>Bacteria</taxon>
        <taxon>Pseudomonadati</taxon>
        <taxon>Thermodesulfobacteriota</taxon>
        <taxon>Desulfuromonadia</taxon>
        <taxon>Geobacterales</taxon>
        <taxon>Geobacteraceae</taxon>
        <taxon>Geobacter</taxon>
    </lineage>
</organism>
<dbReference type="RefSeq" id="WP_039741263.1">
    <property type="nucleotide sequence ID" value="NZ_CP009788.1"/>
</dbReference>
<evidence type="ECO:0000313" key="2">
    <source>
        <dbReference type="EMBL" id="AJE02944.1"/>
    </source>
</evidence>
<dbReference type="PIRSF" id="PIRSF003180">
    <property type="entry name" value="DiGMPpdiest_YuxH"/>
    <property type="match status" value="1"/>
</dbReference>
<reference evidence="2 3" key="1">
    <citation type="journal article" date="2015" name="Genome Announc.">
        <title>Complete Genome of Geobacter pickeringii G13T, a Metal-Reducing Isolate from Sedimentary Kaolin Deposits.</title>
        <authorList>
            <person name="Badalamenti J.P."/>
            <person name="Bond D.R."/>
        </authorList>
    </citation>
    <scope>NUCLEOTIDE SEQUENCE [LARGE SCALE GENOMIC DNA]</scope>
    <source>
        <strain evidence="2 3">G13</strain>
    </source>
</reference>
<evidence type="ECO:0000313" key="3">
    <source>
        <dbReference type="Proteomes" id="UP000057609"/>
    </source>
</evidence>
<dbReference type="OrthoDB" id="9804751at2"/>
<dbReference type="Gene3D" id="1.10.3210.10">
    <property type="entry name" value="Hypothetical protein af1432"/>
    <property type="match status" value="1"/>
</dbReference>
<dbReference type="Gene3D" id="3.20.20.450">
    <property type="entry name" value="EAL domain"/>
    <property type="match status" value="1"/>
</dbReference>
<dbReference type="SUPFAM" id="SSF109604">
    <property type="entry name" value="HD-domain/PDEase-like"/>
    <property type="match status" value="1"/>
</dbReference>
<dbReference type="PANTHER" id="PTHR33525">
    <property type="match status" value="1"/>
</dbReference>
<gene>
    <name evidence="2" type="ORF">GPICK_05815</name>
</gene>
<dbReference type="InterPro" id="IPR001633">
    <property type="entry name" value="EAL_dom"/>
</dbReference>
<accession>A0A0B5BCY1</accession>
<dbReference type="InterPro" id="IPR035919">
    <property type="entry name" value="EAL_sf"/>
</dbReference>
<dbReference type="PROSITE" id="PS51833">
    <property type="entry name" value="HDOD"/>
    <property type="match status" value="1"/>
</dbReference>
<dbReference type="EMBL" id="CP009788">
    <property type="protein sequence ID" value="AJE02944.1"/>
    <property type="molecule type" value="Genomic_DNA"/>
</dbReference>
<dbReference type="SUPFAM" id="SSF141868">
    <property type="entry name" value="EAL domain-like"/>
    <property type="match status" value="1"/>
</dbReference>
<sequence>MAEEKFFLGRQPILDRSQKLFGFELLFRSADTPHANVTDYLQASASVIFDALSSFGFSEILGRHRGFINVNADVLMSDAVELLPAEKVVLELLEHVPVTDTIIARCRELKRKGFVIALDDHVYAPAYEPLYDAVDIIKIDLIRTGMENLAAEVKKLRRWKPAGLLAEKVETHEQYEECARLGFNYFQGYYFARPTVLTRTRVDVGRLAIVKLFNQLVAEVDIAELEQTFKQHPNLILNLLRLVNSVSVGIKERITSLRHAIMVIGYHQLRRWAMMALFTNTAKGGCDNPLLVMAASRARLMELIISEQPLARRDRDYPDRAFMTGILSLADVLLKVSIDEVVTPLNLNEDVRQALLARDGELGILLSLVEKIEQDEFDGISPLFERFSLSMNNLAPVQIEVCNWVNLMDALT</sequence>
<dbReference type="Pfam" id="PF08668">
    <property type="entry name" value="HDOD"/>
    <property type="match status" value="1"/>
</dbReference>
<dbReference type="Proteomes" id="UP000057609">
    <property type="component" value="Chromosome"/>
</dbReference>
<evidence type="ECO:0000259" key="1">
    <source>
        <dbReference type="PROSITE" id="PS51833"/>
    </source>
</evidence>
<keyword evidence="3" id="KW-1185">Reference proteome</keyword>
<dbReference type="Pfam" id="PF00563">
    <property type="entry name" value="EAL"/>
    <property type="match status" value="1"/>
</dbReference>
<dbReference type="InterPro" id="IPR013976">
    <property type="entry name" value="HDOD"/>
</dbReference>
<dbReference type="KEGG" id="gpi:GPICK_05815"/>
<dbReference type="HOGENOM" id="CLU_044951_1_1_7"/>
<feature type="domain" description="HDOD" evidence="1">
    <location>
        <begin position="202"/>
        <end position="393"/>
    </location>
</feature>
<name>A0A0B5BCY1_9BACT</name>
<dbReference type="STRING" id="345632.GPICK_05815"/>